<keyword evidence="2" id="KW-1185">Reference proteome</keyword>
<evidence type="ECO:0000313" key="2">
    <source>
        <dbReference type="Proteomes" id="UP000029409"/>
    </source>
</evidence>
<dbReference type="eggNOG" id="COG1801">
    <property type="taxonomic scope" value="Bacteria"/>
</dbReference>
<proteinExistence type="predicted"/>
<dbReference type="STRING" id="44251.PDUR_26280"/>
<dbReference type="AlphaFoldDB" id="A0A089HW78"/>
<dbReference type="Gene3D" id="3.20.20.410">
    <property type="entry name" value="Protein of unknown function UPF0759"/>
    <property type="match status" value="1"/>
</dbReference>
<evidence type="ECO:0000313" key="1">
    <source>
        <dbReference type="EMBL" id="AIQ14990.1"/>
    </source>
</evidence>
<gene>
    <name evidence="1" type="ORF">PDUR_26280</name>
</gene>
<dbReference type="InterPro" id="IPR002763">
    <property type="entry name" value="DUF72"/>
</dbReference>
<dbReference type="OrthoDB" id="9780310at2"/>
<dbReference type="InterPro" id="IPR036520">
    <property type="entry name" value="UPF0759_sf"/>
</dbReference>
<dbReference type="Proteomes" id="UP000029409">
    <property type="component" value="Chromosome"/>
</dbReference>
<dbReference type="SUPFAM" id="SSF117396">
    <property type="entry name" value="TM1631-like"/>
    <property type="match status" value="1"/>
</dbReference>
<dbReference type="EMBL" id="CP009288">
    <property type="protein sequence ID" value="AIQ14990.1"/>
    <property type="molecule type" value="Genomic_DNA"/>
</dbReference>
<dbReference type="PANTHER" id="PTHR30348:SF13">
    <property type="entry name" value="UPF0759 PROTEIN YUNF"/>
    <property type="match status" value="1"/>
</dbReference>
<name>A0A089HW78_PAEDU</name>
<dbReference type="KEGG" id="pdu:PDUR_26280"/>
<reference evidence="1 2" key="1">
    <citation type="submission" date="2014-08" db="EMBL/GenBank/DDBJ databases">
        <title>Comparative genomics of the Paenibacillus odorifer group.</title>
        <authorList>
            <person name="den Bakker H.C."/>
            <person name="Tsai Y.-C."/>
            <person name="Martin N."/>
            <person name="Korlach J."/>
            <person name="Wiedmann M."/>
        </authorList>
    </citation>
    <scope>NUCLEOTIDE SEQUENCE [LARGE SCALE GENOMIC DNA]</scope>
    <source>
        <strain evidence="1 2">DSM 1735</strain>
    </source>
</reference>
<accession>A0A089HW78</accession>
<sequence length="285" mass="32606">MIKIGLTGFGDHDELYGKMKPADRLSAYSAHFSIVEIDSSFYAVQPVRNYVKWVSQTPDDFGFIVKAYQGMTGHLRGNKNYFDTAEDMFQAFHTSIEPVIAAGKLTMTLFQFPPWFNCTKENVDVLRETKERMLDVPCALEFRNSTWYSPEYRERTLAFMKKEGWIHTVVDEPQAGIGSIPIVSVATSPEATYVRMHGRNAKGWQQSSNPEWRKLRYLYRYSTEELTEWQDRLKELEKDSKNVYVVFNNNSAGDATPNAKELQALLGGDDSGLTPLQLDLFDHPS</sequence>
<dbReference type="RefSeq" id="WP_042208676.1">
    <property type="nucleotide sequence ID" value="NZ_CP009288.1"/>
</dbReference>
<organism evidence="1 2">
    <name type="scientific">Paenibacillus durus</name>
    <name type="common">Paenibacillus azotofixans</name>
    <dbReference type="NCBI Taxonomy" id="44251"/>
    <lineage>
        <taxon>Bacteria</taxon>
        <taxon>Bacillati</taxon>
        <taxon>Bacillota</taxon>
        <taxon>Bacilli</taxon>
        <taxon>Bacillales</taxon>
        <taxon>Paenibacillaceae</taxon>
        <taxon>Paenibacillus</taxon>
    </lineage>
</organism>
<dbReference type="Pfam" id="PF01904">
    <property type="entry name" value="DUF72"/>
    <property type="match status" value="1"/>
</dbReference>
<evidence type="ECO:0008006" key="3">
    <source>
        <dbReference type="Google" id="ProtNLM"/>
    </source>
</evidence>
<protein>
    <recommendedName>
        <fullName evidence="3">DUF72 domain-containing protein</fullName>
    </recommendedName>
</protein>
<dbReference type="PANTHER" id="PTHR30348">
    <property type="entry name" value="UNCHARACTERIZED PROTEIN YECE"/>
    <property type="match status" value="1"/>
</dbReference>